<dbReference type="RefSeq" id="WP_012256773.1">
    <property type="nucleotide sequence ID" value="NC_010175.1"/>
</dbReference>
<organism evidence="9 10">
    <name type="scientific">Chloroflexus aurantiacus (strain ATCC 29366 / DSM 635 / J-10-fl)</name>
    <dbReference type="NCBI Taxonomy" id="324602"/>
    <lineage>
        <taxon>Bacteria</taxon>
        <taxon>Bacillati</taxon>
        <taxon>Chloroflexota</taxon>
        <taxon>Chloroflexia</taxon>
        <taxon>Chloroflexales</taxon>
        <taxon>Chloroflexineae</taxon>
        <taxon>Chloroflexaceae</taxon>
        <taxon>Chloroflexus</taxon>
    </lineage>
</organism>
<keyword evidence="5 7" id="KW-0238">DNA-binding</keyword>
<dbReference type="EMBL" id="CP000909">
    <property type="protein sequence ID" value="ABY34117.1"/>
    <property type="molecule type" value="Genomic_DNA"/>
</dbReference>
<comment type="subcellular location">
    <subcellularLocation>
        <location evidence="7">Cytoplasm</location>
        <location evidence="7">Nucleoid</location>
    </subcellularLocation>
</comment>
<comment type="subunit">
    <text evidence="7">Forms oligomers.</text>
</comment>
<evidence type="ECO:0000313" key="10">
    <source>
        <dbReference type="Proteomes" id="UP000002008"/>
    </source>
</evidence>
<dbReference type="PANTHER" id="PTHR34701:SF1">
    <property type="entry name" value="TRANSCRIPTIONAL REGULATOR MRAZ"/>
    <property type="match status" value="1"/>
</dbReference>
<dbReference type="HOGENOM" id="CLU_107907_0_5_0"/>
<dbReference type="Pfam" id="PF02381">
    <property type="entry name" value="MraZ"/>
    <property type="match status" value="2"/>
</dbReference>
<dbReference type="SUPFAM" id="SSF89447">
    <property type="entry name" value="AbrB/MazE/MraZ-like"/>
    <property type="match status" value="1"/>
</dbReference>
<dbReference type="CDD" id="cd16320">
    <property type="entry name" value="MraZ_N"/>
    <property type="match status" value="1"/>
</dbReference>
<comment type="similarity">
    <text evidence="7">Belongs to the MraZ family.</text>
</comment>
<dbReference type="InterPro" id="IPR007159">
    <property type="entry name" value="SpoVT-AbrB_dom"/>
</dbReference>
<sequence length="151" mass="17110">MLLGTWDVTLDEAGNLTLPIPLRPLLFPGVVVTRGFERCLHLCPEPFWRGLARRVSSLSLSGADERWLRRLLFADAHVLAIDEQATITLSESLRRYATLERHAVLVGMDQYLELWSPERWQECQATLLANAGRWSRRDWTVVGLAEGGISL</sequence>
<dbReference type="AlphaFoldDB" id="A9WH22"/>
<dbReference type="GO" id="GO:2000143">
    <property type="term" value="P:negative regulation of DNA-templated transcription initiation"/>
    <property type="evidence" value="ECO:0000318"/>
    <property type="project" value="GO_Central"/>
</dbReference>
<dbReference type="InterPro" id="IPR035644">
    <property type="entry name" value="MraZ_C"/>
</dbReference>
<dbReference type="PROSITE" id="PS51740">
    <property type="entry name" value="SPOVT_ABRB"/>
    <property type="match status" value="2"/>
</dbReference>
<evidence type="ECO:0000256" key="5">
    <source>
        <dbReference type="ARBA" id="ARBA00023125"/>
    </source>
</evidence>
<evidence type="ECO:0000256" key="2">
    <source>
        <dbReference type="ARBA" id="ARBA00022490"/>
    </source>
</evidence>
<dbReference type="Proteomes" id="UP000002008">
    <property type="component" value="Chromosome"/>
</dbReference>
<dbReference type="InterPro" id="IPR038619">
    <property type="entry name" value="MraZ_sf"/>
</dbReference>
<dbReference type="STRING" id="324602.Caur_0884"/>
<dbReference type="CDD" id="cd16321">
    <property type="entry name" value="MraZ_C"/>
    <property type="match status" value="1"/>
</dbReference>
<evidence type="ECO:0000256" key="4">
    <source>
        <dbReference type="ARBA" id="ARBA00023015"/>
    </source>
</evidence>
<evidence type="ECO:0000256" key="6">
    <source>
        <dbReference type="ARBA" id="ARBA00023163"/>
    </source>
</evidence>
<evidence type="ECO:0000256" key="3">
    <source>
        <dbReference type="ARBA" id="ARBA00022737"/>
    </source>
</evidence>
<dbReference type="EnsemblBacteria" id="ABY34117">
    <property type="protein sequence ID" value="ABY34117"/>
    <property type="gene ID" value="Caur_0884"/>
</dbReference>
<gene>
    <name evidence="7" type="primary">mraZ</name>
    <name evidence="9" type="ordered locus">Caur_0884</name>
</gene>
<accession>A9WH22</accession>
<proteinExistence type="inferred from homology"/>
<dbReference type="InParanoid" id="A9WH22"/>
<dbReference type="GO" id="GO:0003700">
    <property type="term" value="F:DNA-binding transcription factor activity"/>
    <property type="evidence" value="ECO:0000318"/>
    <property type="project" value="GO_Central"/>
</dbReference>
<feature type="domain" description="SpoVT-AbrB" evidence="8">
    <location>
        <begin position="76"/>
        <end position="119"/>
    </location>
</feature>
<dbReference type="PANTHER" id="PTHR34701">
    <property type="entry name" value="TRANSCRIPTIONAL REGULATOR MRAZ"/>
    <property type="match status" value="1"/>
</dbReference>
<dbReference type="Gene3D" id="3.40.1550.20">
    <property type="entry name" value="Transcriptional regulator MraZ domain"/>
    <property type="match status" value="1"/>
</dbReference>
<keyword evidence="6 7" id="KW-0804">Transcription</keyword>
<evidence type="ECO:0000256" key="7">
    <source>
        <dbReference type="HAMAP-Rule" id="MF_01008"/>
    </source>
</evidence>
<name>A9WH22_CHLAA</name>
<dbReference type="GO" id="GO:0005737">
    <property type="term" value="C:cytoplasm"/>
    <property type="evidence" value="ECO:0007669"/>
    <property type="project" value="UniProtKB-UniRule"/>
</dbReference>
<dbReference type="InterPro" id="IPR037914">
    <property type="entry name" value="SpoVT-AbrB_sf"/>
</dbReference>
<feature type="domain" description="SpoVT-AbrB" evidence="8">
    <location>
        <begin position="5"/>
        <end position="47"/>
    </location>
</feature>
<evidence type="ECO:0000313" key="9">
    <source>
        <dbReference type="EMBL" id="ABY34117.1"/>
    </source>
</evidence>
<dbReference type="KEGG" id="cau:Caur_0884"/>
<protein>
    <recommendedName>
        <fullName evidence="1 7">Transcriptional regulator MraZ</fullName>
    </recommendedName>
</protein>
<keyword evidence="2 7" id="KW-0963">Cytoplasm</keyword>
<keyword evidence="10" id="KW-1185">Reference proteome</keyword>
<reference evidence="10" key="1">
    <citation type="journal article" date="2011" name="BMC Genomics">
        <title>Complete genome sequence of the filamentous anoxygenic phototrophic bacterium Chloroflexus aurantiacus.</title>
        <authorList>
            <person name="Tang K.H."/>
            <person name="Barry K."/>
            <person name="Chertkov O."/>
            <person name="Dalin E."/>
            <person name="Han C.S."/>
            <person name="Hauser L.J."/>
            <person name="Honchak B.M."/>
            <person name="Karbach L.E."/>
            <person name="Land M.L."/>
            <person name="Lapidus A."/>
            <person name="Larimer F.W."/>
            <person name="Mikhailova N."/>
            <person name="Pitluck S."/>
            <person name="Pierson B.K."/>
            <person name="Blankenship R.E."/>
        </authorList>
    </citation>
    <scope>NUCLEOTIDE SEQUENCE [LARGE SCALE GENOMIC DNA]</scope>
    <source>
        <strain evidence="10">ATCC 29366 / DSM 635 / J-10-fl</strain>
    </source>
</reference>
<dbReference type="GO" id="GO:0000976">
    <property type="term" value="F:transcription cis-regulatory region binding"/>
    <property type="evidence" value="ECO:0000318"/>
    <property type="project" value="GO_Central"/>
</dbReference>
<keyword evidence="3" id="KW-0677">Repeat</keyword>
<keyword evidence="4 7" id="KW-0805">Transcription regulation</keyword>
<dbReference type="InterPro" id="IPR020603">
    <property type="entry name" value="MraZ_dom"/>
</dbReference>
<dbReference type="eggNOG" id="COG2001">
    <property type="taxonomic scope" value="Bacteria"/>
</dbReference>
<dbReference type="HAMAP" id="MF_01008">
    <property type="entry name" value="MraZ"/>
    <property type="match status" value="1"/>
</dbReference>
<dbReference type="FunCoup" id="A9WH22">
    <property type="interactions" value="231"/>
</dbReference>
<evidence type="ECO:0000259" key="8">
    <source>
        <dbReference type="PROSITE" id="PS51740"/>
    </source>
</evidence>
<dbReference type="PATRIC" id="fig|324602.8.peg.1013"/>
<dbReference type="InterPro" id="IPR035642">
    <property type="entry name" value="MraZ_N"/>
</dbReference>
<evidence type="ECO:0000256" key="1">
    <source>
        <dbReference type="ARBA" id="ARBA00013860"/>
    </source>
</evidence>
<dbReference type="InterPro" id="IPR003444">
    <property type="entry name" value="MraZ"/>
</dbReference>
<dbReference type="GO" id="GO:0009295">
    <property type="term" value="C:nucleoid"/>
    <property type="evidence" value="ECO:0007669"/>
    <property type="project" value="UniProtKB-SubCell"/>
</dbReference>